<dbReference type="Gene3D" id="1.10.8.60">
    <property type="match status" value="1"/>
</dbReference>
<dbReference type="PANTHER" id="PTHR32071:SF117">
    <property type="entry name" value="PTS-DEPENDENT DIHYDROXYACETONE KINASE OPERON REGULATORY PROTEIN-RELATED"/>
    <property type="match status" value="1"/>
</dbReference>
<dbReference type="GO" id="GO:0005524">
    <property type="term" value="F:ATP binding"/>
    <property type="evidence" value="ECO:0007669"/>
    <property type="project" value="UniProtKB-KW"/>
</dbReference>
<name>A0A433JH76_9GAMM</name>
<evidence type="ECO:0000256" key="4">
    <source>
        <dbReference type="ARBA" id="ARBA00023125"/>
    </source>
</evidence>
<comment type="caution">
    <text evidence="7">The sequence shown here is derived from an EMBL/GenBank/DDBJ whole genome shotgun (WGS) entry which is preliminary data.</text>
</comment>
<dbReference type="PROSITE" id="PS00676">
    <property type="entry name" value="SIGMA54_INTERACT_2"/>
    <property type="match status" value="1"/>
</dbReference>
<dbReference type="SUPFAM" id="SSF52540">
    <property type="entry name" value="P-loop containing nucleoside triphosphate hydrolases"/>
    <property type="match status" value="1"/>
</dbReference>
<dbReference type="Pfam" id="PF02954">
    <property type="entry name" value="HTH_8"/>
    <property type="match status" value="1"/>
</dbReference>
<dbReference type="GO" id="GO:0006355">
    <property type="term" value="P:regulation of DNA-templated transcription"/>
    <property type="evidence" value="ECO:0007669"/>
    <property type="project" value="InterPro"/>
</dbReference>
<keyword evidence="1" id="KW-0547">Nucleotide-binding</keyword>
<dbReference type="PRINTS" id="PR01590">
    <property type="entry name" value="HTHFIS"/>
</dbReference>
<dbReference type="InterPro" id="IPR025943">
    <property type="entry name" value="Sigma_54_int_dom_ATP-bd_2"/>
</dbReference>
<evidence type="ECO:0000313" key="8">
    <source>
        <dbReference type="Proteomes" id="UP000288012"/>
    </source>
</evidence>
<dbReference type="CDD" id="cd00009">
    <property type="entry name" value="AAA"/>
    <property type="match status" value="1"/>
</dbReference>
<dbReference type="PROSITE" id="PS50045">
    <property type="entry name" value="SIGMA54_INTERACT_4"/>
    <property type="match status" value="1"/>
</dbReference>
<dbReference type="Gene3D" id="1.10.10.60">
    <property type="entry name" value="Homeodomain-like"/>
    <property type="match status" value="1"/>
</dbReference>
<dbReference type="InterPro" id="IPR025662">
    <property type="entry name" value="Sigma_54_int_dom_ATP-bd_1"/>
</dbReference>
<dbReference type="PROSITE" id="PS00675">
    <property type="entry name" value="SIGMA54_INTERACT_1"/>
    <property type="match status" value="1"/>
</dbReference>
<keyword evidence="4" id="KW-0238">DNA-binding</keyword>
<dbReference type="OrthoDB" id="9804019at2"/>
<proteinExistence type="predicted"/>
<dbReference type="PANTHER" id="PTHR32071">
    <property type="entry name" value="TRANSCRIPTIONAL REGULATORY PROTEIN"/>
    <property type="match status" value="1"/>
</dbReference>
<accession>A0A433JH76</accession>
<dbReference type="InterPro" id="IPR002078">
    <property type="entry name" value="Sigma_54_int"/>
</dbReference>
<dbReference type="FunFam" id="3.40.50.300:FF:000006">
    <property type="entry name" value="DNA-binding transcriptional regulator NtrC"/>
    <property type="match status" value="1"/>
</dbReference>
<evidence type="ECO:0000256" key="1">
    <source>
        <dbReference type="ARBA" id="ARBA00022741"/>
    </source>
</evidence>
<dbReference type="Proteomes" id="UP000288012">
    <property type="component" value="Unassembled WGS sequence"/>
</dbReference>
<dbReference type="Pfam" id="PF06490">
    <property type="entry name" value="FleQ"/>
    <property type="match status" value="1"/>
</dbReference>
<dbReference type="Gene3D" id="3.40.50.2300">
    <property type="match status" value="1"/>
</dbReference>
<keyword evidence="8" id="KW-1185">Reference proteome</keyword>
<keyword evidence="3" id="KW-0805">Transcription regulation</keyword>
<dbReference type="SMART" id="SM00382">
    <property type="entry name" value="AAA"/>
    <property type="match status" value="1"/>
</dbReference>
<dbReference type="InterPro" id="IPR003593">
    <property type="entry name" value="AAA+_ATPase"/>
</dbReference>
<dbReference type="InterPro" id="IPR025944">
    <property type="entry name" value="Sigma_54_int_dom_CS"/>
</dbReference>
<keyword evidence="2" id="KW-0067">ATP-binding</keyword>
<keyword evidence="5" id="KW-0804">Transcription</keyword>
<dbReference type="InterPro" id="IPR002197">
    <property type="entry name" value="HTH_Fis"/>
</dbReference>
<dbReference type="PROSITE" id="PS00688">
    <property type="entry name" value="SIGMA54_INTERACT_3"/>
    <property type="match status" value="1"/>
</dbReference>
<dbReference type="InterPro" id="IPR009057">
    <property type="entry name" value="Homeodomain-like_sf"/>
</dbReference>
<dbReference type="InterPro" id="IPR058031">
    <property type="entry name" value="AAA_lid_NorR"/>
</dbReference>
<dbReference type="Pfam" id="PF25601">
    <property type="entry name" value="AAA_lid_14"/>
    <property type="match status" value="1"/>
</dbReference>
<protein>
    <submittedName>
        <fullName evidence="7">Sigma-54-dependent Fis family transcriptional regulator</fullName>
    </submittedName>
</protein>
<reference evidence="7 8" key="1">
    <citation type="submission" date="2018-12" db="EMBL/GenBank/DDBJ databases">
        <title>Legionella sp,whole genome shotgun sequence.</title>
        <authorList>
            <person name="Wu H."/>
        </authorList>
    </citation>
    <scope>NUCLEOTIDE SEQUENCE [LARGE SCALE GENOMIC DNA]</scope>
    <source>
        <strain evidence="8">km714</strain>
    </source>
</reference>
<dbReference type="GO" id="GO:0043565">
    <property type="term" value="F:sequence-specific DNA binding"/>
    <property type="evidence" value="ECO:0007669"/>
    <property type="project" value="InterPro"/>
</dbReference>
<feature type="domain" description="Sigma-54 factor interaction" evidence="6">
    <location>
        <begin position="133"/>
        <end position="361"/>
    </location>
</feature>
<evidence type="ECO:0000256" key="5">
    <source>
        <dbReference type="ARBA" id="ARBA00023163"/>
    </source>
</evidence>
<dbReference type="Pfam" id="PF00158">
    <property type="entry name" value="Sigma54_activat"/>
    <property type="match status" value="1"/>
</dbReference>
<dbReference type="RefSeq" id="WP_127033119.1">
    <property type="nucleotide sequence ID" value="NZ_RZGR01000036.1"/>
</dbReference>
<dbReference type="AlphaFoldDB" id="A0A433JH76"/>
<sequence length="465" mass="52402">MGGRDIWAIIDDDKARSEKLSLLLNFVKQPCRVFAYDEWQKPLAKEALALIVGGTTPEKTRKFLEQLDAALYHIPVVLIDVNLSERECQKFNVVKSLTFPFCYSELLEVLRSMPKDSALAGDANKTTPLSRSLVGKSAAIQEIRKLIELVANTDATVLISGESGTGKEVVARNIHELSLRAHKPFVPINCGAIPAELLESELFGHEKGAFTGAITARQGRFELANGGTIFLDEIGDMPLAMQVKLLRVLQERSFERVGSNKTIAVDVRVLAATHRNLEQAIAAGSFREDLYYRLNVFPIEMPALRERKEDIPLLFEELTARMIANGKPGVHLLPDAFEALQGYDWPGNVRELANLAERLSILFPNQTVNEHDLPKRFRILPEEVSRIKNEREHLLDVIGKQDDEMQAGIDLKNYLLEEELTLIRRALEESDWIVARAASYLHIRRTTLVEKMRKYGLSRPERSTT</sequence>
<gene>
    <name evidence="7" type="ORF">EKM59_10140</name>
</gene>
<dbReference type="InterPro" id="IPR027417">
    <property type="entry name" value="P-loop_NTPase"/>
</dbReference>
<evidence type="ECO:0000256" key="2">
    <source>
        <dbReference type="ARBA" id="ARBA00022840"/>
    </source>
</evidence>
<evidence type="ECO:0000259" key="6">
    <source>
        <dbReference type="PROSITE" id="PS50045"/>
    </source>
</evidence>
<evidence type="ECO:0000313" key="7">
    <source>
        <dbReference type="EMBL" id="RUQ81622.1"/>
    </source>
</evidence>
<dbReference type="SUPFAM" id="SSF46689">
    <property type="entry name" value="Homeodomain-like"/>
    <property type="match status" value="1"/>
</dbReference>
<evidence type="ECO:0000256" key="3">
    <source>
        <dbReference type="ARBA" id="ARBA00023015"/>
    </source>
</evidence>
<dbReference type="EMBL" id="RZGR01000036">
    <property type="protein sequence ID" value="RUQ81622.1"/>
    <property type="molecule type" value="Genomic_DNA"/>
</dbReference>
<dbReference type="Gene3D" id="3.40.50.300">
    <property type="entry name" value="P-loop containing nucleotide triphosphate hydrolases"/>
    <property type="match status" value="1"/>
</dbReference>
<dbReference type="InterPro" id="IPR010518">
    <property type="entry name" value="FleQ"/>
</dbReference>
<organism evidence="7 8">
    <name type="scientific">Legionella septentrionalis</name>
    <dbReference type="NCBI Taxonomy" id="2498109"/>
    <lineage>
        <taxon>Bacteria</taxon>
        <taxon>Pseudomonadati</taxon>
        <taxon>Pseudomonadota</taxon>
        <taxon>Gammaproteobacteria</taxon>
        <taxon>Legionellales</taxon>
        <taxon>Legionellaceae</taxon>
        <taxon>Legionella</taxon>
    </lineage>
</organism>